<gene>
    <name evidence="2" type="primary">metap1</name>
    <name evidence="2" type="ORF">SPIL2461_LOCUS17538</name>
</gene>
<reference evidence="2" key="1">
    <citation type="submission" date="2021-02" db="EMBL/GenBank/DDBJ databases">
        <authorList>
            <person name="Dougan E. K."/>
            <person name="Rhodes N."/>
            <person name="Thang M."/>
            <person name="Chan C."/>
        </authorList>
    </citation>
    <scope>NUCLEOTIDE SEQUENCE</scope>
</reference>
<feature type="region of interest" description="Disordered" evidence="1">
    <location>
        <begin position="126"/>
        <end position="175"/>
    </location>
</feature>
<dbReference type="Proteomes" id="UP000649617">
    <property type="component" value="Unassembled WGS sequence"/>
</dbReference>
<feature type="compositionally biased region" description="Basic and acidic residues" evidence="1">
    <location>
        <begin position="126"/>
        <end position="138"/>
    </location>
</feature>
<comment type="caution">
    <text evidence="2">The sequence shown here is derived from an EMBL/GenBank/DDBJ whole genome shotgun (WGS) entry which is preliminary data.</text>
</comment>
<evidence type="ECO:0000313" key="3">
    <source>
        <dbReference type="Proteomes" id="UP000649617"/>
    </source>
</evidence>
<accession>A0A812VVB0</accession>
<sequence>MATQMSSPPKAAREKRAPIVVDPVHLVSWGGGLMPPVSSLEPRIREKALYSFYLPKLAEDGHSDEVLERCIARAHGQHVTVGRSASGGSQPARRLRSASVGSLPRVPPAASHSCTWMQHSHSLTHGRSELNDINDSRSIRSSRSAGTLRSHAASTDRFGHLRDGSGVGYLAGPERQWGPLARMLQKRSSV</sequence>
<name>A0A812VVB0_SYMPI</name>
<keyword evidence="3" id="KW-1185">Reference proteome</keyword>
<dbReference type="OrthoDB" id="10444341at2759"/>
<organism evidence="2 3">
    <name type="scientific">Symbiodinium pilosum</name>
    <name type="common">Dinoflagellate</name>
    <dbReference type="NCBI Taxonomy" id="2952"/>
    <lineage>
        <taxon>Eukaryota</taxon>
        <taxon>Sar</taxon>
        <taxon>Alveolata</taxon>
        <taxon>Dinophyceae</taxon>
        <taxon>Suessiales</taxon>
        <taxon>Symbiodiniaceae</taxon>
        <taxon>Symbiodinium</taxon>
    </lineage>
</organism>
<proteinExistence type="predicted"/>
<evidence type="ECO:0000313" key="2">
    <source>
        <dbReference type="EMBL" id="CAE7654348.1"/>
    </source>
</evidence>
<evidence type="ECO:0000256" key="1">
    <source>
        <dbReference type="SAM" id="MobiDB-lite"/>
    </source>
</evidence>
<dbReference type="AlphaFoldDB" id="A0A812VVB0"/>
<protein>
    <submittedName>
        <fullName evidence="2">Metap1 protein</fullName>
    </submittedName>
</protein>
<dbReference type="EMBL" id="CAJNIZ010043227">
    <property type="protein sequence ID" value="CAE7654348.1"/>
    <property type="molecule type" value="Genomic_DNA"/>
</dbReference>